<dbReference type="AlphaFoldDB" id="A0A061D3Z0"/>
<evidence type="ECO:0000313" key="1">
    <source>
        <dbReference type="EMBL" id="CDR93694.1"/>
    </source>
</evidence>
<keyword evidence="2" id="KW-1185">Reference proteome</keyword>
<dbReference type="KEGG" id="bbig:BBBOND_0100230"/>
<sequence length="61" mass="7048">MLFCENVRTEENTLFRTQLNSSPNVQECDLKVNVKICGSVLTLRLYVTHIYETLNIISETI</sequence>
<gene>
    <name evidence="1" type="ORF">BBBOND_0100230</name>
</gene>
<dbReference type="GeneID" id="24562235"/>
<proteinExistence type="predicted"/>
<organism evidence="1 2">
    <name type="scientific">Babesia bigemina</name>
    <dbReference type="NCBI Taxonomy" id="5866"/>
    <lineage>
        <taxon>Eukaryota</taxon>
        <taxon>Sar</taxon>
        <taxon>Alveolata</taxon>
        <taxon>Apicomplexa</taxon>
        <taxon>Aconoidasida</taxon>
        <taxon>Piroplasmida</taxon>
        <taxon>Babesiidae</taxon>
        <taxon>Babesia</taxon>
    </lineage>
</organism>
<protein>
    <submittedName>
        <fullName evidence="1">Uncharacterized protein</fullName>
    </submittedName>
</protein>
<dbReference type="Proteomes" id="UP000033188">
    <property type="component" value="Chromosome 1"/>
</dbReference>
<reference evidence="2" key="1">
    <citation type="journal article" date="2014" name="Nucleic Acids Res.">
        <title>The evolutionary dynamics of variant antigen genes in Babesia reveal a history of genomic innovation underlying host-parasite interaction.</title>
        <authorList>
            <person name="Jackson A.P."/>
            <person name="Otto T.D."/>
            <person name="Darby A."/>
            <person name="Ramaprasad A."/>
            <person name="Xia D."/>
            <person name="Echaide I.E."/>
            <person name="Farber M."/>
            <person name="Gahlot S."/>
            <person name="Gamble J."/>
            <person name="Gupta D."/>
            <person name="Gupta Y."/>
            <person name="Jackson L."/>
            <person name="Malandrin L."/>
            <person name="Malas T.B."/>
            <person name="Moussa E."/>
            <person name="Nair M."/>
            <person name="Reid A.J."/>
            <person name="Sanders M."/>
            <person name="Sharma J."/>
            <person name="Tracey A."/>
            <person name="Quail M.A."/>
            <person name="Weir W."/>
            <person name="Wastling J.M."/>
            <person name="Hall N."/>
            <person name="Willadsen P."/>
            <person name="Lingelbach K."/>
            <person name="Shiels B."/>
            <person name="Tait A."/>
            <person name="Berriman M."/>
            <person name="Allred D.R."/>
            <person name="Pain A."/>
        </authorList>
    </citation>
    <scope>NUCLEOTIDE SEQUENCE [LARGE SCALE GENOMIC DNA]</scope>
    <source>
        <strain evidence="2">Bond</strain>
    </source>
</reference>
<dbReference type="EMBL" id="LK391707">
    <property type="protein sequence ID" value="CDR93694.1"/>
    <property type="molecule type" value="Genomic_DNA"/>
</dbReference>
<evidence type="ECO:0000313" key="2">
    <source>
        <dbReference type="Proteomes" id="UP000033188"/>
    </source>
</evidence>
<dbReference type="RefSeq" id="XP_012765880.1">
    <property type="nucleotide sequence ID" value="XM_012910426.1"/>
</dbReference>
<accession>A0A061D3Z0</accession>
<dbReference type="VEuPathDB" id="PiroplasmaDB:BBBOND_0100230"/>
<name>A0A061D3Z0_BABBI</name>